<dbReference type="OrthoDB" id="9811121at2"/>
<evidence type="ECO:0000256" key="1">
    <source>
        <dbReference type="ARBA" id="ARBA00010613"/>
    </source>
</evidence>
<dbReference type="SUPFAM" id="SSF56317">
    <property type="entry name" value="Carbon-nitrogen hydrolase"/>
    <property type="match status" value="1"/>
</dbReference>
<dbReference type="GO" id="GO:0106008">
    <property type="term" value="F:2-oxoglutaramate amidase activity"/>
    <property type="evidence" value="ECO:0007669"/>
    <property type="project" value="UniProtKB-EC"/>
</dbReference>
<reference evidence="3 4" key="1">
    <citation type="submission" date="2018-08" db="EMBL/GenBank/DDBJ databases">
        <title>Meiothermus luteus KCTC 52599 genome sequencing project.</title>
        <authorList>
            <person name="Da Costa M.S."/>
            <person name="Albuquerque L."/>
            <person name="Raposo P."/>
            <person name="Froufe H.J.C."/>
            <person name="Barroso C.S."/>
            <person name="Egas C."/>
        </authorList>
    </citation>
    <scope>NUCLEOTIDE SEQUENCE [LARGE SCALE GENOMIC DNA]</scope>
    <source>
        <strain evidence="3 4">KCTC 52599</strain>
    </source>
</reference>
<organism evidence="3 4">
    <name type="scientific">Meiothermus luteus</name>
    <dbReference type="NCBI Taxonomy" id="2026184"/>
    <lineage>
        <taxon>Bacteria</taxon>
        <taxon>Thermotogati</taxon>
        <taxon>Deinococcota</taxon>
        <taxon>Deinococci</taxon>
        <taxon>Thermales</taxon>
        <taxon>Thermaceae</taxon>
        <taxon>Meiothermus</taxon>
    </lineage>
</organism>
<dbReference type="PANTHER" id="PTHR23088">
    <property type="entry name" value="NITRILASE-RELATED"/>
    <property type="match status" value="1"/>
</dbReference>
<dbReference type="Proteomes" id="UP000265800">
    <property type="component" value="Unassembled WGS sequence"/>
</dbReference>
<dbReference type="PANTHER" id="PTHR23088:SF27">
    <property type="entry name" value="DEAMINATED GLUTATHIONE AMIDASE"/>
    <property type="match status" value="1"/>
</dbReference>
<comment type="similarity">
    <text evidence="1">Belongs to the carbon-nitrogen hydrolase superfamily. NIT1/NIT2 family.</text>
</comment>
<protein>
    <submittedName>
        <fullName evidence="3">2-oxoglutaramate amidase</fullName>
        <ecNumber evidence="3">3.5.1.111</ecNumber>
    </submittedName>
</protein>
<dbReference type="Gene3D" id="3.60.110.10">
    <property type="entry name" value="Carbon-nitrogen hydrolase"/>
    <property type="match status" value="1"/>
</dbReference>
<sequence length="255" mass="28277">MRIALLHLATREALEETLHKALELLHEAHRQGAALAVLPELFPSVYRYELAQKTPQVLEALQGFSRQTGVQVLAGVLEPAGERYANRARLFGPEGLLATYTKTHLIPAFNEPATMTPGGELVRLELGGFQAGIAICYDLRFPELFRSYAVEGVNLFLVPSAWPMSRSYAWELFCKARAAENQAYLVAVNHAEEPFGAPSLAVDPLGRELLRLEAEGVGVVELDPSYPVQLRQEFPVFPQRRPELYQGLLKSPASK</sequence>
<dbReference type="InterPro" id="IPR003010">
    <property type="entry name" value="C-N_Hydrolase"/>
</dbReference>
<dbReference type="Pfam" id="PF00795">
    <property type="entry name" value="CN_hydrolase"/>
    <property type="match status" value="1"/>
</dbReference>
<comment type="caution">
    <text evidence="3">The sequence shown here is derived from an EMBL/GenBank/DDBJ whole genome shotgun (WGS) entry which is preliminary data.</text>
</comment>
<evidence type="ECO:0000259" key="2">
    <source>
        <dbReference type="PROSITE" id="PS50263"/>
    </source>
</evidence>
<proteinExistence type="inferred from homology"/>
<dbReference type="RefSeq" id="WP_119361328.1">
    <property type="nucleotide sequence ID" value="NZ_QWKZ01000190.1"/>
</dbReference>
<evidence type="ECO:0000313" key="3">
    <source>
        <dbReference type="EMBL" id="RIH81153.1"/>
    </source>
</evidence>
<dbReference type="InterPro" id="IPR001110">
    <property type="entry name" value="UPF0012_CS"/>
</dbReference>
<evidence type="ECO:0000313" key="4">
    <source>
        <dbReference type="Proteomes" id="UP000265800"/>
    </source>
</evidence>
<feature type="domain" description="CN hydrolase" evidence="2">
    <location>
        <begin position="1"/>
        <end position="224"/>
    </location>
</feature>
<dbReference type="PROSITE" id="PS01227">
    <property type="entry name" value="UPF0012"/>
    <property type="match status" value="1"/>
</dbReference>
<dbReference type="PROSITE" id="PS50263">
    <property type="entry name" value="CN_HYDROLASE"/>
    <property type="match status" value="1"/>
</dbReference>
<accession>A0A399ECD2</accession>
<keyword evidence="3" id="KW-0378">Hydrolase</keyword>
<dbReference type="InterPro" id="IPR036526">
    <property type="entry name" value="C-N_Hydrolase_sf"/>
</dbReference>
<dbReference type="EMBL" id="QWKZ01000190">
    <property type="protein sequence ID" value="RIH81153.1"/>
    <property type="molecule type" value="Genomic_DNA"/>
</dbReference>
<keyword evidence="4" id="KW-1185">Reference proteome</keyword>
<gene>
    <name evidence="3" type="ORF">Mlute_02881</name>
</gene>
<name>A0A399ECD2_9DEIN</name>
<dbReference type="EC" id="3.5.1.111" evidence="3"/>
<dbReference type="AlphaFoldDB" id="A0A399ECD2"/>